<evidence type="ECO:0000313" key="2">
    <source>
        <dbReference type="Proteomes" id="UP001341281"/>
    </source>
</evidence>
<sequence length="47" mass="5408">MSKVFDGIEMTMKNGIMANEDLHEVLQRFFALNDPMLPPQHYPQGIC</sequence>
<keyword evidence="2" id="KW-1185">Reference proteome</keyword>
<organism evidence="1 2">
    <name type="scientific">Paspalum notatum var. saurae</name>
    <dbReference type="NCBI Taxonomy" id="547442"/>
    <lineage>
        <taxon>Eukaryota</taxon>
        <taxon>Viridiplantae</taxon>
        <taxon>Streptophyta</taxon>
        <taxon>Embryophyta</taxon>
        <taxon>Tracheophyta</taxon>
        <taxon>Spermatophyta</taxon>
        <taxon>Magnoliopsida</taxon>
        <taxon>Liliopsida</taxon>
        <taxon>Poales</taxon>
        <taxon>Poaceae</taxon>
        <taxon>PACMAD clade</taxon>
        <taxon>Panicoideae</taxon>
        <taxon>Andropogonodae</taxon>
        <taxon>Paspaleae</taxon>
        <taxon>Paspalinae</taxon>
        <taxon>Paspalum</taxon>
    </lineage>
</organism>
<dbReference type="Proteomes" id="UP001341281">
    <property type="component" value="Chromosome 06"/>
</dbReference>
<dbReference type="EMBL" id="CP144750">
    <property type="protein sequence ID" value="WVZ80063.1"/>
    <property type="molecule type" value="Genomic_DNA"/>
</dbReference>
<gene>
    <name evidence="1" type="ORF">U9M48_027574</name>
</gene>
<protein>
    <submittedName>
        <fullName evidence="1">Uncharacterized protein</fullName>
    </submittedName>
</protein>
<accession>A0AAQ3TV02</accession>
<dbReference type="AlphaFoldDB" id="A0AAQ3TV02"/>
<proteinExistence type="predicted"/>
<evidence type="ECO:0000313" key="1">
    <source>
        <dbReference type="EMBL" id="WVZ80063.1"/>
    </source>
</evidence>
<name>A0AAQ3TV02_PASNO</name>
<reference evidence="1 2" key="1">
    <citation type="submission" date="2024-02" db="EMBL/GenBank/DDBJ databases">
        <title>High-quality chromosome-scale genome assembly of Pensacola bahiagrass (Paspalum notatum Flugge var. saurae).</title>
        <authorList>
            <person name="Vega J.M."/>
            <person name="Podio M."/>
            <person name="Orjuela J."/>
            <person name="Siena L.A."/>
            <person name="Pessino S.C."/>
            <person name="Combes M.C."/>
            <person name="Mariac C."/>
            <person name="Albertini E."/>
            <person name="Pupilli F."/>
            <person name="Ortiz J.P.A."/>
            <person name="Leblanc O."/>
        </authorList>
    </citation>
    <scope>NUCLEOTIDE SEQUENCE [LARGE SCALE GENOMIC DNA]</scope>
    <source>
        <strain evidence="1">R1</strain>
        <tissue evidence="1">Leaf</tissue>
    </source>
</reference>